<evidence type="ECO:0000313" key="2">
    <source>
        <dbReference type="Proteomes" id="UP001056120"/>
    </source>
</evidence>
<keyword evidence="2" id="KW-1185">Reference proteome</keyword>
<evidence type="ECO:0000313" key="1">
    <source>
        <dbReference type="EMBL" id="KAI3676896.1"/>
    </source>
</evidence>
<accession>A0ACB8Y0K8</accession>
<organism evidence="1 2">
    <name type="scientific">Smallanthus sonchifolius</name>
    <dbReference type="NCBI Taxonomy" id="185202"/>
    <lineage>
        <taxon>Eukaryota</taxon>
        <taxon>Viridiplantae</taxon>
        <taxon>Streptophyta</taxon>
        <taxon>Embryophyta</taxon>
        <taxon>Tracheophyta</taxon>
        <taxon>Spermatophyta</taxon>
        <taxon>Magnoliopsida</taxon>
        <taxon>eudicotyledons</taxon>
        <taxon>Gunneridae</taxon>
        <taxon>Pentapetalae</taxon>
        <taxon>asterids</taxon>
        <taxon>campanulids</taxon>
        <taxon>Asterales</taxon>
        <taxon>Asteraceae</taxon>
        <taxon>Asteroideae</taxon>
        <taxon>Heliantheae alliance</taxon>
        <taxon>Millerieae</taxon>
        <taxon>Smallanthus</taxon>
    </lineage>
</organism>
<name>A0ACB8Y0K8_9ASTR</name>
<proteinExistence type="predicted"/>
<gene>
    <name evidence="1" type="ORF">L1987_86511</name>
</gene>
<dbReference type="Proteomes" id="UP001056120">
    <property type="component" value="Linkage Group LG29"/>
</dbReference>
<reference evidence="1 2" key="2">
    <citation type="journal article" date="2022" name="Mol. Ecol. Resour.">
        <title>The genomes of chicory, endive, great burdock and yacon provide insights into Asteraceae paleo-polyploidization history and plant inulin production.</title>
        <authorList>
            <person name="Fan W."/>
            <person name="Wang S."/>
            <person name="Wang H."/>
            <person name="Wang A."/>
            <person name="Jiang F."/>
            <person name="Liu H."/>
            <person name="Zhao H."/>
            <person name="Xu D."/>
            <person name="Zhang Y."/>
        </authorList>
    </citation>
    <scope>NUCLEOTIDE SEQUENCE [LARGE SCALE GENOMIC DNA]</scope>
    <source>
        <strain evidence="2">cv. Yunnan</strain>
        <tissue evidence="1">Leaves</tissue>
    </source>
</reference>
<sequence length="200" mass="20722">MKPNRVARVFALVSTTDVFVLWCGVEGGSGERCERKEPSLKLTQTGFKKPPTYTVEIQNACPVIDVHVKCGNFSQGLISLPTAAPPLAPPPPTPHQPYPPAPTPPHPVHPPHPSTATTPPTHLPHITPHGVRWGMWRWGGGGGGGGDWAVAAWCGGVGVGGDGGSGGGGGGDRAMAAWWGVAGGGGWRRWWWRSGGGGDG</sequence>
<dbReference type="EMBL" id="CM042046">
    <property type="protein sequence ID" value="KAI3676896.1"/>
    <property type="molecule type" value="Genomic_DNA"/>
</dbReference>
<comment type="caution">
    <text evidence="1">The sequence shown here is derived from an EMBL/GenBank/DDBJ whole genome shotgun (WGS) entry which is preliminary data.</text>
</comment>
<protein>
    <submittedName>
        <fullName evidence="1">Uncharacterized protein</fullName>
    </submittedName>
</protein>
<reference evidence="2" key="1">
    <citation type="journal article" date="2022" name="Mol. Ecol. Resour.">
        <title>The genomes of chicory, endive, great burdock and yacon provide insights into Asteraceae palaeo-polyploidization history and plant inulin production.</title>
        <authorList>
            <person name="Fan W."/>
            <person name="Wang S."/>
            <person name="Wang H."/>
            <person name="Wang A."/>
            <person name="Jiang F."/>
            <person name="Liu H."/>
            <person name="Zhao H."/>
            <person name="Xu D."/>
            <person name="Zhang Y."/>
        </authorList>
    </citation>
    <scope>NUCLEOTIDE SEQUENCE [LARGE SCALE GENOMIC DNA]</scope>
    <source>
        <strain evidence="2">cv. Yunnan</strain>
    </source>
</reference>